<dbReference type="GeneID" id="10359938"/>
<reference key="2">
    <citation type="submission" date="2011-03" db="EMBL/GenBank/DDBJ databases">
        <title>Complete genome sequence of the thermoacidophilic crenarchaeon Thermoproteus uzoniensis 768-20.</title>
        <authorList>
            <person name="Mardanov A.V."/>
            <person name="Gumerov V.M."/>
            <person name="Beletsky A.V."/>
            <person name="Prokofeva M.I."/>
            <person name="Bonch-Osmolovskaya E.A."/>
            <person name="Ravin N.V."/>
            <person name="Skryabin K.G."/>
        </authorList>
    </citation>
    <scope>NUCLEOTIDE SEQUENCE</scope>
    <source>
        <strain>768-20</strain>
    </source>
</reference>
<gene>
    <name evidence="1" type="ordered locus">TUZN_0393</name>
</gene>
<dbReference type="Gene3D" id="3.20.20.80">
    <property type="entry name" value="Glycosidases"/>
    <property type="match status" value="1"/>
</dbReference>
<dbReference type="STRING" id="999630.TUZN_0393"/>
<sequence>MFILGVNYWPRKHNIKMWKEWNPEDIREDLDTMKDLGIRALRFFILAEDFFDSYGGVSSEALAKLRHFMDMLAERGLLGYPTLIVGHMSGRNWAIPWAPDWDIYAPQAVERGVRAVLEVVKALRDHKALGGWILSNELSLVKAARSRYEALSLLRAYSSAIKSADPAHPFSSGDVSSSYLQEAPNVKGLVDWVGPHIYRYDTNLVRHGYLYPAFVELFSNDGDMPVLLEEFGFSTYQFSEEQHANFINDVLWSALAHGAFGAFIWCFSDFSQEGDPPYEWRLLELGFGLVRADGTLKPAATAVKKFSQDLKRLEEIGLGDRFKRPEAQASVVVPFYMYRDYEFVYQGWRNEPGLKPALMGLTLGFMSGLRISSVYELSRERLRQKRLLVFPSAPTALATTWRLAYEIANSGGLVYASFFRSFGNVAPITHDAATHLWRELFGVENALLPGSVGVRYGGIFRVKFVADFGPIRSGEELEFALDAPVYTYAVKPVDAEVVAVDHKNRPVVLARKGAVLSVIPFELMLAYMEHVDWLRGYHRIYAALAQMAGLDIPYYSTDPRVELSRFEGKDGDLVIAINHSYEAVTAAVVARGVKSVEAVAGSGSVEGTEPISLKLGPKQAVAFLVKR</sequence>
<evidence type="ECO:0000313" key="2">
    <source>
        <dbReference type="Proteomes" id="UP000008138"/>
    </source>
</evidence>
<dbReference type="AlphaFoldDB" id="F2L2V1"/>
<dbReference type="RefSeq" id="WP_013679225.1">
    <property type="nucleotide sequence ID" value="NC_015315.1"/>
</dbReference>
<dbReference type="eggNOG" id="arCOG05411">
    <property type="taxonomic scope" value="Archaea"/>
</dbReference>
<dbReference type="OrthoDB" id="92642at2157"/>
<evidence type="ECO:0000313" key="1">
    <source>
        <dbReference type="EMBL" id="AEA11889.1"/>
    </source>
</evidence>
<proteinExistence type="predicted"/>
<dbReference type="GO" id="GO:0016787">
    <property type="term" value="F:hydrolase activity"/>
    <property type="evidence" value="ECO:0007669"/>
    <property type="project" value="UniProtKB-KW"/>
</dbReference>
<reference evidence="1 2" key="1">
    <citation type="journal article" date="2011" name="J. Bacteriol.">
        <title>Complete genome sequence of the thermoacidophilic crenarchaeon Thermoproteus uzoniensis 768-20.</title>
        <authorList>
            <person name="Mardanov A.V."/>
            <person name="Gumerov V.M."/>
            <person name="Beletsky A.V."/>
            <person name="Prokofeva M.I."/>
            <person name="Bonch-Osmolovskaya E.A."/>
            <person name="Ravin N.V."/>
            <person name="Skryabin K.G."/>
        </authorList>
    </citation>
    <scope>NUCLEOTIDE SEQUENCE [LARGE SCALE GENOMIC DNA]</scope>
    <source>
        <strain evidence="1 2">768-20</strain>
    </source>
</reference>
<dbReference type="Proteomes" id="UP000008138">
    <property type="component" value="Chromosome"/>
</dbReference>
<keyword evidence="2" id="KW-1185">Reference proteome</keyword>
<accession>F2L2V1</accession>
<organism evidence="1 2">
    <name type="scientific">Thermoproteus uzoniensis (strain 768-20)</name>
    <dbReference type="NCBI Taxonomy" id="999630"/>
    <lineage>
        <taxon>Archaea</taxon>
        <taxon>Thermoproteota</taxon>
        <taxon>Thermoprotei</taxon>
        <taxon>Thermoproteales</taxon>
        <taxon>Thermoproteaceae</taxon>
        <taxon>Thermoproteus</taxon>
    </lineage>
</organism>
<dbReference type="EMBL" id="CP002590">
    <property type="protein sequence ID" value="AEA11889.1"/>
    <property type="molecule type" value="Genomic_DNA"/>
</dbReference>
<name>F2L2V1_THEU7</name>
<dbReference type="InterPro" id="IPR017853">
    <property type="entry name" value="GH"/>
</dbReference>
<dbReference type="SUPFAM" id="SSF51445">
    <property type="entry name" value="(Trans)glycosidases"/>
    <property type="match status" value="1"/>
</dbReference>
<protein>
    <submittedName>
        <fullName evidence="1">Glycoside hydrolase, family 42</fullName>
    </submittedName>
</protein>
<dbReference type="KEGG" id="tuz:TUZN_0393"/>
<keyword evidence="1" id="KW-0378">Hydrolase</keyword>
<dbReference type="HOGENOM" id="CLU_429428_0_0_2"/>